<dbReference type="GeneID" id="102536955"/>
<feature type="region of interest" description="Disordered" evidence="1">
    <location>
        <begin position="52"/>
        <end position="87"/>
    </location>
</feature>
<organism evidence="2 3">
    <name type="scientific">Vicugna pacos</name>
    <name type="common">Alpaca</name>
    <name type="synonym">Lama pacos</name>
    <dbReference type="NCBI Taxonomy" id="30538"/>
    <lineage>
        <taxon>Eukaryota</taxon>
        <taxon>Metazoa</taxon>
        <taxon>Chordata</taxon>
        <taxon>Craniata</taxon>
        <taxon>Vertebrata</taxon>
        <taxon>Euteleostomi</taxon>
        <taxon>Mammalia</taxon>
        <taxon>Eutheria</taxon>
        <taxon>Laurasiatheria</taxon>
        <taxon>Artiodactyla</taxon>
        <taxon>Tylopoda</taxon>
        <taxon>Camelidae</taxon>
        <taxon>Vicugna</taxon>
    </lineage>
</organism>
<dbReference type="OrthoDB" id="9837933at2759"/>
<dbReference type="PANTHER" id="PTHR40143">
    <property type="match status" value="1"/>
</dbReference>
<protein>
    <submittedName>
        <fullName evidence="3">Uncharacterized protein NECTIN3-AS1-like isoform X1</fullName>
    </submittedName>
</protein>
<gene>
    <name evidence="3" type="primary">LOC102536955</name>
</gene>
<evidence type="ECO:0000313" key="3">
    <source>
        <dbReference type="RefSeq" id="XP_006217391.2"/>
    </source>
</evidence>
<reference evidence="2" key="1">
    <citation type="submission" date="2025-05" db="UniProtKB">
        <authorList>
            <consortium name="RefSeq"/>
        </authorList>
    </citation>
    <scope>NUCLEOTIDE SEQUENCE [LARGE SCALE GENOMIC DNA]</scope>
</reference>
<sequence>MPPVRKRKLDPLPKRHRHRRKVLWKKRMRKSKREEKVQTHCPSILLAPLVPPQIEEDEAVDKKRTLLSAKEDDPDCPNEDRLQSRQDKSACVMHQECQVQPCELSVSQELGPSSPAVTSLASPPLCFGRFLNCVCQTFSRARKRKSPRREHTKQAEAGGDAKALRPGLLQVRGKNKMQPH</sequence>
<dbReference type="Proteomes" id="UP001652581">
    <property type="component" value="Chromosome 1"/>
</dbReference>
<evidence type="ECO:0000256" key="1">
    <source>
        <dbReference type="SAM" id="MobiDB-lite"/>
    </source>
</evidence>
<dbReference type="RefSeq" id="XP_006217391.2">
    <property type="nucleotide sequence ID" value="XM_006217329.2"/>
</dbReference>
<keyword evidence="2" id="KW-1185">Reference proteome</keyword>
<dbReference type="InParanoid" id="A0A6I9IPD1"/>
<name>A0A6I9IPD1_VICPA</name>
<reference evidence="3" key="2">
    <citation type="submission" date="2025-08" db="UniProtKB">
        <authorList>
            <consortium name="RefSeq"/>
        </authorList>
    </citation>
    <scope>IDENTIFICATION</scope>
</reference>
<accession>A0A6I9IPD1</accession>
<feature type="region of interest" description="Disordered" evidence="1">
    <location>
        <begin position="144"/>
        <end position="180"/>
    </location>
</feature>
<dbReference type="InterPro" id="IPR031445">
    <property type="entry name" value="DUF4672"/>
</dbReference>
<dbReference type="KEGG" id="vpc:102536955"/>
<feature type="compositionally biased region" description="Basic and acidic residues" evidence="1">
    <location>
        <begin position="78"/>
        <end position="87"/>
    </location>
</feature>
<proteinExistence type="predicted"/>
<dbReference type="Pfam" id="PF15716">
    <property type="entry name" value="DUF4672"/>
    <property type="match status" value="1"/>
</dbReference>
<dbReference type="PANTHER" id="PTHR40143:SF1">
    <property type="match status" value="1"/>
</dbReference>
<evidence type="ECO:0000313" key="2">
    <source>
        <dbReference type="Proteomes" id="UP001652581"/>
    </source>
</evidence>